<feature type="compositionally biased region" description="Polar residues" evidence="2">
    <location>
        <begin position="1"/>
        <end position="12"/>
    </location>
</feature>
<feature type="region of interest" description="Disordered" evidence="2">
    <location>
        <begin position="440"/>
        <end position="459"/>
    </location>
</feature>
<feature type="compositionally biased region" description="Polar residues" evidence="2">
    <location>
        <begin position="685"/>
        <end position="702"/>
    </location>
</feature>
<proteinExistence type="predicted"/>
<feature type="compositionally biased region" description="Low complexity" evidence="2">
    <location>
        <begin position="564"/>
        <end position="583"/>
    </location>
</feature>
<feature type="compositionally biased region" description="Low complexity" evidence="2">
    <location>
        <begin position="675"/>
        <end position="684"/>
    </location>
</feature>
<accession>A0AAN7TCU2</accession>
<evidence type="ECO:0000313" key="3">
    <source>
        <dbReference type="EMBL" id="KAK5110909.1"/>
    </source>
</evidence>
<organism evidence="3 4">
    <name type="scientific">Meristemomyces frigidus</name>
    <dbReference type="NCBI Taxonomy" id="1508187"/>
    <lineage>
        <taxon>Eukaryota</taxon>
        <taxon>Fungi</taxon>
        <taxon>Dikarya</taxon>
        <taxon>Ascomycota</taxon>
        <taxon>Pezizomycotina</taxon>
        <taxon>Dothideomycetes</taxon>
        <taxon>Dothideomycetidae</taxon>
        <taxon>Mycosphaerellales</taxon>
        <taxon>Teratosphaeriaceae</taxon>
        <taxon>Meristemomyces</taxon>
    </lineage>
</organism>
<feature type="compositionally biased region" description="Basic and acidic residues" evidence="2">
    <location>
        <begin position="705"/>
        <end position="720"/>
    </location>
</feature>
<dbReference type="EMBL" id="JAVRRL010000044">
    <property type="protein sequence ID" value="KAK5110909.1"/>
    <property type="molecule type" value="Genomic_DNA"/>
</dbReference>
<feature type="compositionally biased region" description="Polar residues" evidence="2">
    <location>
        <begin position="608"/>
        <end position="624"/>
    </location>
</feature>
<feature type="compositionally biased region" description="Polar residues" evidence="2">
    <location>
        <begin position="540"/>
        <end position="558"/>
    </location>
</feature>
<evidence type="ECO:0000256" key="1">
    <source>
        <dbReference type="SAM" id="Coils"/>
    </source>
</evidence>
<protein>
    <submittedName>
        <fullName evidence="3">Uncharacterized protein</fullName>
    </submittedName>
</protein>
<feature type="compositionally biased region" description="Polar residues" evidence="2">
    <location>
        <begin position="30"/>
        <end position="43"/>
    </location>
</feature>
<evidence type="ECO:0000313" key="4">
    <source>
        <dbReference type="Proteomes" id="UP001310890"/>
    </source>
</evidence>
<reference evidence="3" key="1">
    <citation type="submission" date="2023-08" db="EMBL/GenBank/DDBJ databases">
        <title>Black Yeasts Isolated from many extreme environments.</title>
        <authorList>
            <person name="Coleine C."/>
            <person name="Stajich J.E."/>
            <person name="Selbmann L."/>
        </authorList>
    </citation>
    <scope>NUCLEOTIDE SEQUENCE</scope>
    <source>
        <strain evidence="3">CCFEE 5401</strain>
    </source>
</reference>
<feature type="region of interest" description="Disordered" evidence="2">
    <location>
        <begin position="524"/>
        <end position="749"/>
    </location>
</feature>
<sequence>MPTKAFQTTQPSCDYEQKDSDVLAHVDGFQRSSPTSSVKSESQAGHDAQVLKKLAPSLPSFASFQRQTGRSEDGDVDGPEIAPMAARLPCNHCATLGPMIRDVATAVAELDENVQSHCNKVGTRPLDMPYDDSVRTAYWILERLRCAKADMIDASHRYRQPNYYFPHPRLPHALSSRATSPGVSLKRSAVYDKDDYSDAKRPRSGGSAREQSMFDRRPSIDFLGRSIYSPPDTESASTTGYARQRSPDLPRGAARAFPSPSSMVYPQPTTTSLPAPTVNPVSPASSYQAGVSNQPMTTDSATSAHIADLQHQVTLKSLALQSLQTEYSGLLQKLQREQVKSQSIEKKTTVSELEVNDLTGRNEELAEQVSALQTQLDDFERKRDGERADAGREKEQWSAMLDMSNRLQAKLTGERQSLASERDALQRHVQRLEQQISVKQGEHQGAVTADDPSRAGGGAETSAIAAENLRDQQRQVCSLKERVGVLTTALLQVQGHARELSDHARCMELRNGDVMKVTQVALENARRSSSVGSVAPTLVYNDNNNTAAPRLSQLSTPRLENKATSLPTPTSATGSSTATMTGTRKAKSPGARELSVPAPPSTSHRNDLSTSRTAPATCPANPSNFRFIPNNDQQPPPPKRTQSHIQPLPPHQQQSHSHISPYTELAEPQKAEQYSSSSSSFSSSDWTQRKISPPSAQGQRSYHPQLRDPPHAQDQPRWREPNAPSTLHLENGSGEPSHPNNSLSARRNSLRGFPDMTTAAVSPMQGPAGFRQWEWDKRQVEMGPPPRPLGVAESKGVGY</sequence>
<evidence type="ECO:0000256" key="2">
    <source>
        <dbReference type="SAM" id="MobiDB-lite"/>
    </source>
</evidence>
<dbReference type="Proteomes" id="UP001310890">
    <property type="component" value="Unassembled WGS sequence"/>
</dbReference>
<feature type="compositionally biased region" description="Low complexity" evidence="2">
    <location>
        <begin position="643"/>
        <end position="661"/>
    </location>
</feature>
<feature type="coiled-coil region" evidence="1">
    <location>
        <begin position="320"/>
        <end position="389"/>
    </location>
</feature>
<comment type="caution">
    <text evidence="3">The sequence shown here is derived from an EMBL/GenBank/DDBJ whole genome shotgun (WGS) entry which is preliminary data.</text>
</comment>
<feature type="compositionally biased region" description="Polar residues" evidence="2">
    <location>
        <begin position="259"/>
        <end position="299"/>
    </location>
</feature>
<keyword evidence="1" id="KW-0175">Coiled coil</keyword>
<feature type="compositionally biased region" description="Polar residues" evidence="2">
    <location>
        <begin position="232"/>
        <end position="241"/>
    </location>
</feature>
<feature type="compositionally biased region" description="Polar residues" evidence="2">
    <location>
        <begin position="738"/>
        <end position="747"/>
    </location>
</feature>
<feature type="compositionally biased region" description="Basic and acidic residues" evidence="2">
    <location>
        <begin position="15"/>
        <end position="24"/>
    </location>
</feature>
<gene>
    <name evidence="3" type="ORF">LTR62_005447</name>
</gene>
<feature type="region of interest" description="Disordered" evidence="2">
    <location>
        <begin position="194"/>
        <end position="299"/>
    </location>
</feature>
<feature type="region of interest" description="Disordered" evidence="2">
    <location>
        <begin position="780"/>
        <end position="799"/>
    </location>
</feature>
<feature type="region of interest" description="Disordered" evidence="2">
    <location>
        <begin position="1"/>
        <end position="49"/>
    </location>
</feature>
<dbReference type="AlphaFoldDB" id="A0AAN7TCU2"/>
<name>A0AAN7TCU2_9PEZI</name>